<dbReference type="PROSITE" id="PS50020">
    <property type="entry name" value="WW_DOMAIN_2"/>
    <property type="match status" value="1"/>
</dbReference>
<feature type="compositionally biased region" description="Basic and acidic residues" evidence="1">
    <location>
        <begin position="265"/>
        <end position="277"/>
    </location>
</feature>
<dbReference type="Pfam" id="PF00397">
    <property type="entry name" value="WW"/>
    <property type="match status" value="1"/>
</dbReference>
<reference evidence="3 4" key="1">
    <citation type="journal article" date="2017" name="BMC Biol.">
        <title>Genomic innovations, transcriptional plasticity and gene loss underlying the evolution and divergence of two highly polyphagous and invasive Helicoverpa pest species.</title>
        <authorList>
            <person name="Pearce S.L."/>
            <person name="Clarke D.F."/>
            <person name="East P.D."/>
            <person name="Elfekih S."/>
            <person name="Gordon K.H."/>
            <person name="Jermiin L.S."/>
            <person name="McGaughran A."/>
            <person name="Oakeshott J.G."/>
            <person name="Papanikolaou A."/>
            <person name="Perera O.P."/>
            <person name="Rane R.V."/>
            <person name="Richards S."/>
            <person name="Tay W.T."/>
            <person name="Walsh T.K."/>
            <person name="Anderson A."/>
            <person name="Anderson C.J."/>
            <person name="Asgari S."/>
            <person name="Board P.G."/>
            <person name="Bretschneider A."/>
            <person name="Campbell P.M."/>
            <person name="Chertemps T."/>
            <person name="Christeller J.T."/>
            <person name="Coppin C.W."/>
            <person name="Downes S.J."/>
            <person name="Duan G."/>
            <person name="Farnsworth C.A."/>
            <person name="Good R.T."/>
            <person name="Han L.B."/>
            <person name="Han Y.C."/>
            <person name="Hatje K."/>
            <person name="Horne I."/>
            <person name="Huang Y.P."/>
            <person name="Hughes D.S."/>
            <person name="Jacquin-Joly E."/>
            <person name="James W."/>
            <person name="Jhangiani S."/>
            <person name="Kollmar M."/>
            <person name="Kuwar S.S."/>
            <person name="Li S."/>
            <person name="Liu N.Y."/>
            <person name="Maibeche M.T."/>
            <person name="Miller J.R."/>
            <person name="Montagne N."/>
            <person name="Perry T."/>
            <person name="Qu J."/>
            <person name="Song S.V."/>
            <person name="Sutton G.G."/>
            <person name="Vogel H."/>
            <person name="Walenz B.P."/>
            <person name="Xu W."/>
            <person name="Zhang H.J."/>
            <person name="Zou Z."/>
            <person name="Batterham P."/>
            <person name="Edwards O.R."/>
            <person name="Feyereisen R."/>
            <person name="Gibbs R.A."/>
            <person name="Heckel D.G."/>
            <person name="McGrath A."/>
            <person name="Robin C."/>
            <person name="Scherer S.E."/>
            <person name="Worley K.C."/>
            <person name="Wu Y.D."/>
        </authorList>
    </citation>
    <scope>NUCLEOTIDE SEQUENCE [LARGE SCALE GENOMIC DNA]</scope>
    <source>
        <strain evidence="3">Harm_GR_Male_#8</strain>
        <tissue evidence="3">Whole organism</tissue>
    </source>
</reference>
<feature type="region of interest" description="Disordered" evidence="1">
    <location>
        <begin position="619"/>
        <end position="794"/>
    </location>
</feature>
<dbReference type="InterPro" id="IPR036020">
    <property type="entry name" value="WW_dom_sf"/>
</dbReference>
<dbReference type="InterPro" id="IPR001202">
    <property type="entry name" value="WW_dom"/>
</dbReference>
<dbReference type="InterPro" id="IPR053076">
    <property type="entry name" value="WW_domain_protein"/>
</dbReference>
<proteinExistence type="predicted"/>
<evidence type="ECO:0000259" key="2">
    <source>
        <dbReference type="PROSITE" id="PS50020"/>
    </source>
</evidence>
<feature type="region of interest" description="Disordered" evidence="1">
    <location>
        <begin position="1"/>
        <end position="39"/>
    </location>
</feature>
<dbReference type="SUPFAM" id="SSF51045">
    <property type="entry name" value="WW domain"/>
    <property type="match status" value="1"/>
</dbReference>
<evidence type="ECO:0000313" key="4">
    <source>
        <dbReference type="Proteomes" id="UP000249218"/>
    </source>
</evidence>
<dbReference type="Proteomes" id="UP000249218">
    <property type="component" value="Unassembled WGS sequence"/>
</dbReference>
<dbReference type="AlphaFoldDB" id="A0A2W1BMC7"/>
<feature type="compositionally biased region" description="Pro residues" evidence="1">
    <location>
        <begin position="206"/>
        <end position="219"/>
    </location>
</feature>
<gene>
    <name evidence="3" type="primary">HaOG204838</name>
    <name evidence="3" type="ORF">B5X24_HaOG204838</name>
</gene>
<sequence length="818" mass="89628">MSKSNPLAGLLANYGDSDDDSDDGMRAPPLPPEPNTRKSFVAPLPGQNYANASVAAANAAAVHPAPIAHCPWSACYDESSGFTYYWNQLTNAVTWEAPPEYLLALKLAQQQLHVAGSAEVSAEEWQLYQQALAEKQNSQNNKVVSKSSNKLPKKTDRNSIGNKDKGNKYGKKRSHSDDEEEKIELITSYHNSDSESNDEAETPTKPQAPPLPKPQPKPTVPHKKPKVKPVEYGPALPPKQNYTVPIGPELPPELMNNGPKSPENSTKEDKRSDKTNDEDSQDESALFLRLKNKAKLLEKLGGELPKDLQKMIEEDPRSGSNTPKREESITKGNANIDELLEEIEKRELPKVVKAKKVDGTISGKSSPKGDVTPPIEAKPLFPSIQNIDETPITPPSIPPTPPLPIDVDNEEKKVDTADKKGVNLYLIDSEERRDIGKKKLRISNSVLPDRKRGEEPAYTTKYSQFIEGFSNERTGLGFSKDEDENDSPKNAINYGNGLMFTKGETLNEDKKDEDLDDLTELLEAKLKYLNQLQPCVVTPVQEMLIQMQTLVAAFRFGALGAGYWRRWAGGALAALARHEARAAPAGWSASFQRSEGRYCYRREADGLVQWEYPATTHTDMEICTTPPHPGSDAKEEIPPPLPPTPPPASAPPPPTLPPSTWSRAVTPPPPSLSTHIPATGSLAPSVASHGAGVQGLWPRARTPPPPAWVDPPPPGCDDLPPLPANSEQKQEIGDELASFYSDIAELEKQTSGPHTASNSPEPVDSKDKHREKPDKDKDVKTIKKKSKVKISASMGLKHKSVSNLVAKWQQVADEIHSD</sequence>
<feature type="region of interest" description="Disordered" evidence="1">
    <location>
        <begin position="359"/>
        <end position="378"/>
    </location>
</feature>
<feature type="domain" description="WW" evidence="2">
    <location>
        <begin position="71"/>
        <end position="100"/>
    </location>
</feature>
<dbReference type="PANTHER" id="PTHR46697:SF1">
    <property type="entry name" value="FORMIN-BINDING PROTEIN 4"/>
    <property type="match status" value="1"/>
</dbReference>
<protein>
    <recommendedName>
        <fullName evidence="2">WW domain-containing protein</fullName>
    </recommendedName>
</protein>
<feature type="compositionally biased region" description="Basic and acidic residues" evidence="1">
    <location>
        <begin position="300"/>
        <end position="329"/>
    </location>
</feature>
<dbReference type="PANTHER" id="PTHR46697">
    <property type="entry name" value="FORMIN-BINDING PROTEIN 4"/>
    <property type="match status" value="1"/>
</dbReference>
<feature type="region of interest" description="Disordered" evidence="1">
    <location>
        <begin position="385"/>
        <end position="405"/>
    </location>
</feature>
<feature type="compositionally biased region" description="Low complexity" evidence="1">
    <location>
        <begin position="135"/>
        <end position="150"/>
    </location>
</feature>
<feature type="compositionally biased region" description="Basic and acidic residues" evidence="1">
    <location>
        <begin position="153"/>
        <end position="167"/>
    </location>
</feature>
<evidence type="ECO:0000256" key="1">
    <source>
        <dbReference type="SAM" id="MobiDB-lite"/>
    </source>
</evidence>
<feature type="compositionally biased region" description="Polar residues" evidence="1">
    <location>
        <begin position="749"/>
        <end position="760"/>
    </location>
</feature>
<accession>A0A2W1BMC7</accession>
<feature type="compositionally biased region" description="Pro residues" evidence="1">
    <location>
        <begin position="392"/>
        <end position="404"/>
    </location>
</feature>
<feature type="compositionally biased region" description="Pro residues" evidence="1">
    <location>
        <begin position="638"/>
        <end position="657"/>
    </location>
</feature>
<dbReference type="EMBL" id="KZ149964">
    <property type="protein sequence ID" value="PZC76232.1"/>
    <property type="molecule type" value="Genomic_DNA"/>
</dbReference>
<feature type="compositionally biased region" description="Basic and acidic residues" evidence="1">
    <location>
        <begin position="763"/>
        <end position="781"/>
    </location>
</feature>
<feature type="compositionally biased region" description="Pro residues" evidence="1">
    <location>
        <begin position="701"/>
        <end position="723"/>
    </location>
</feature>
<dbReference type="SMART" id="SM00456">
    <property type="entry name" value="WW"/>
    <property type="match status" value="2"/>
</dbReference>
<evidence type="ECO:0000313" key="3">
    <source>
        <dbReference type="EMBL" id="PZC76232.1"/>
    </source>
</evidence>
<dbReference type="CDD" id="cd00201">
    <property type="entry name" value="WW"/>
    <property type="match status" value="1"/>
</dbReference>
<dbReference type="OrthoDB" id="2444812at2759"/>
<feature type="region of interest" description="Disordered" evidence="1">
    <location>
        <begin position="135"/>
        <end position="286"/>
    </location>
</feature>
<feature type="region of interest" description="Disordered" evidence="1">
    <location>
        <begin position="300"/>
        <end position="335"/>
    </location>
</feature>
<dbReference type="Gene3D" id="2.20.70.10">
    <property type="match status" value="1"/>
</dbReference>
<name>A0A2W1BMC7_HELAM</name>
<organism evidence="3 4">
    <name type="scientific">Helicoverpa armigera</name>
    <name type="common">Cotton bollworm</name>
    <name type="synonym">Heliothis armigera</name>
    <dbReference type="NCBI Taxonomy" id="29058"/>
    <lineage>
        <taxon>Eukaryota</taxon>
        <taxon>Metazoa</taxon>
        <taxon>Ecdysozoa</taxon>
        <taxon>Arthropoda</taxon>
        <taxon>Hexapoda</taxon>
        <taxon>Insecta</taxon>
        <taxon>Pterygota</taxon>
        <taxon>Neoptera</taxon>
        <taxon>Endopterygota</taxon>
        <taxon>Lepidoptera</taxon>
        <taxon>Glossata</taxon>
        <taxon>Ditrysia</taxon>
        <taxon>Noctuoidea</taxon>
        <taxon>Noctuidae</taxon>
        <taxon>Heliothinae</taxon>
        <taxon>Helicoverpa</taxon>
    </lineage>
</organism>
<keyword evidence="4" id="KW-1185">Reference proteome</keyword>